<feature type="compositionally biased region" description="Polar residues" evidence="1">
    <location>
        <begin position="312"/>
        <end position="322"/>
    </location>
</feature>
<dbReference type="PATRIC" id="fig|742737.3.peg.2824"/>
<feature type="compositionally biased region" description="Polar residues" evidence="1">
    <location>
        <begin position="331"/>
        <end position="341"/>
    </location>
</feature>
<dbReference type="AlphaFoldDB" id="G5IH41"/>
<dbReference type="RefSeq" id="WP_006780796.1">
    <property type="nucleotide sequence ID" value="NZ_CP040506.1"/>
</dbReference>
<feature type="compositionally biased region" description="Gly residues" evidence="1">
    <location>
        <begin position="359"/>
        <end position="385"/>
    </location>
</feature>
<keyword evidence="2" id="KW-0472">Membrane</keyword>
<keyword evidence="2" id="KW-1133">Transmembrane helix</keyword>
<dbReference type="EMBL" id="ADLN01000075">
    <property type="protein sequence ID" value="EHI59112.1"/>
    <property type="molecule type" value="Genomic_DNA"/>
</dbReference>
<reference evidence="3 4" key="1">
    <citation type="submission" date="2011-08" db="EMBL/GenBank/DDBJ databases">
        <title>The Genome Sequence of Clostridium hathewayi WAL-18680.</title>
        <authorList>
            <consortium name="The Broad Institute Genome Sequencing Platform"/>
            <person name="Earl A."/>
            <person name="Ward D."/>
            <person name="Feldgarden M."/>
            <person name="Gevers D."/>
            <person name="Finegold S.M."/>
            <person name="Summanen P.H."/>
            <person name="Molitoris D.R."/>
            <person name="Song M."/>
            <person name="Daigneault M."/>
            <person name="Allen-Vercoe E."/>
            <person name="Young S.K."/>
            <person name="Zeng Q."/>
            <person name="Gargeya S."/>
            <person name="Fitzgerald M."/>
            <person name="Haas B."/>
            <person name="Abouelleil A."/>
            <person name="Alvarado L."/>
            <person name="Arachchi H.M."/>
            <person name="Berlin A."/>
            <person name="Brown A."/>
            <person name="Chapman S.B."/>
            <person name="Chen Z."/>
            <person name="Dunbar C."/>
            <person name="Freedman E."/>
            <person name="Gearin G."/>
            <person name="Gellesch M."/>
            <person name="Goldberg J."/>
            <person name="Griggs A."/>
            <person name="Gujja S."/>
            <person name="Heiman D."/>
            <person name="Howarth C."/>
            <person name="Larson L."/>
            <person name="Lui A."/>
            <person name="MacDonald P.J.P."/>
            <person name="Montmayeur A."/>
            <person name="Murphy C."/>
            <person name="Neiman D."/>
            <person name="Pearson M."/>
            <person name="Priest M."/>
            <person name="Roberts A."/>
            <person name="Saif S."/>
            <person name="Shea T."/>
            <person name="Shenoy N."/>
            <person name="Sisk P."/>
            <person name="Stolte C."/>
            <person name="Sykes S."/>
            <person name="Wortman J."/>
            <person name="Nusbaum C."/>
            <person name="Birren B."/>
        </authorList>
    </citation>
    <scope>NUCLEOTIDE SEQUENCE [LARGE SCALE GENOMIC DNA]</scope>
    <source>
        <strain evidence="3 4">WAL-18680</strain>
    </source>
</reference>
<feature type="compositionally biased region" description="Polar residues" evidence="1">
    <location>
        <begin position="392"/>
        <end position="404"/>
    </location>
</feature>
<feature type="compositionally biased region" description="Polar residues" evidence="1">
    <location>
        <begin position="285"/>
        <end position="296"/>
    </location>
</feature>
<keyword evidence="4" id="KW-1185">Reference proteome</keyword>
<comment type="caution">
    <text evidence="3">The sequence shown here is derived from an EMBL/GenBank/DDBJ whole genome shotgun (WGS) entry which is preliminary data.</text>
</comment>
<feature type="transmembrane region" description="Helical" evidence="2">
    <location>
        <begin position="21"/>
        <end position="44"/>
    </location>
</feature>
<proteinExistence type="predicted"/>
<dbReference type="OrthoDB" id="2491930at2"/>
<gene>
    <name evidence="3" type="ORF">HMPREF9473_02819</name>
</gene>
<evidence type="ECO:0000313" key="4">
    <source>
        <dbReference type="Proteomes" id="UP000005384"/>
    </source>
</evidence>
<protein>
    <submittedName>
        <fullName evidence="3">Uncharacterized protein</fullName>
    </submittedName>
</protein>
<evidence type="ECO:0000256" key="1">
    <source>
        <dbReference type="SAM" id="MobiDB-lite"/>
    </source>
</evidence>
<sequence length="561" mass="59823">MTEQESTGKKEDNDGLNILTPIFLVLSLVMVCLLFASSILIGSYTKNNIETPPSSVIVAGSEGEEATPIQIAGVVSYPDGTPIPNHKIQLHSVVQETVTDEKGWFLFEHASPVRHELIAVDDQGNSIASVILDLRLENEGNSFKVKDMEDGRVNVALSSDVFYIEMNIKLDTGSGTLTVNPDLCYGASHEGSVYTADGALDVSRGIIILPSGTVINQQSEVIHYPVVVQSDSTVVRIPEEGMTLPDGTIITKEEVTLPDGTSVKSGGEVIKPDERQPGQEDTAGAASSGNMSNTGDTDGAGNPANGQEGGNPPSSDGQNGSGAIQLPGETNADNGFTNDNVTIIDGNDKNDPNHSSSGGSSGGNSGGSSGNNGGNHGGDNSGGDDGGNDNPTQPESQAPLTISGENRDGQWNAWVENQQIDLFYHQNETAENGEIPVIRPGSSGWYSFDVQNTNHRSVTMFIRMTEDTIHLPLRFRLLQISESGENVITDWTTPMTRGHSVMLLDGQQIGADTTSHYRIEWVWPYETGIPGDDENDTAVASRESVAERTYLLNMGIYTEDN</sequence>
<organism evidence="3 4">
    <name type="scientific">Hungatella hathewayi WAL-18680</name>
    <dbReference type="NCBI Taxonomy" id="742737"/>
    <lineage>
        <taxon>Bacteria</taxon>
        <taxon>Bacillati</taxon>
        <taxon>Bacillota</taxon>
        <taxon>Clostridia</taxon>
        <taxon>Lachnospirales</taxon>
        <taxon>Lachnospiraceae</taxon>
        <taxon>Hungatella</taxon>
    </lineage>
</organism>
<dbReference type="Proteomes" id="UP000005384">
    <property type="component" value="Unassembled WGS sequence"/>
</dbReference>
<keyword evidence="2" id="KW-0812">Transmembrane</keyword>
<accession>G5IH41</accession>
<dbReference type="HOGENOM" id="CLU_479597_0_0_9"/>
<evidence type="ECO:0000313" key="3">
    <source>
        <dbReference type="EMBL" id="EHI59112.1"/>
    </source>
</evidence>
<name>G5IH41_9FIRM</name>
<evidence type="ECO:0000256" key="2">
    <source>
        <dbReference type="SAM" id="Phobius"/>
    </source>
</evidence>
<feature type="region of interest" description="Disordered" evidence="1">
    <location>
        <begin position="256"/>
        <end position="405"/>
    </location>
</feature>